<evidence type="ECO:0000313" key="9">
    <source>
        <dbReference type="EMBL" id="EKD20724.1"/>
    </source>
</evidence>
<keyword evidence="10" id="KW-1185">Reference proteome</keyword>
<feature type="domain" description="Origin recognition complex subunit 3 N-terminal" evidence="7">
    <location>
        <begin position="19"/>
        <end position="358"/>
    </location>
</feature>
<evidence type="ECO:0000259" key="7">
    <source>
        <dbReference type="Pfam" id="PF07034"/>
    </source>
</evidence>
<organism evidence="9 10">
    <name type="scientific">Marssonina brunnea f. sp. multigermtubi (strain MB_m1)</name>
    <name type="common">Marssonina leaf spot fungus</name>
    <dbReference type="NCBI Taxonomy" id="1072389"/>
    <lineage>
        <taxon>Eukaryota</taxon>
        <taxon>Fungi</taxon>
        <taxon>Dikarya</taxon>
        <taxon>Ascomycota</taxon>
        <taxon>Pezizomycotina</taxon>
        <taxon>Leotiomycetes</taxon>
        <taxon>Helotiales</taxon>
        <taxon>Drepanopezizaceae</taxon>
        <taxon>Drepanopeziza</taxon>
    </lineage>
</organism>
<dbReference type="InterPro" id="IPR020795">
    <property type="entry name" value="ORC3"/>
</dbReference>
<reference evidence="9 10" key="1">
    <citation type="journal article" date="2012" name="BMC Genomics">
        <title>Sequencing the genome of Marssonina brunnea reveals fungus-poplar co-evolution.</title>
        <authorList>
            <person name="Zhu S."/>
            <person name="Cao Y.-Z."/>
            <person name="Jiang C."/>
            <person name="Tan B.-Y."/>
            <person name="Wang Z."/>
            <person name="Feng S."/>
            <person name="Zhang L."/>
            <person name="Su X.-H."/>
            <person name="Brejova B."/>
            <person name="Vinar T."/>
            <person name="Xu M."/>
            <person name="Wang M.-X."/>
            <person name="Zhang S.-G."/>
            <person name="Huang M.-R."/>
            <person name="Wu R."/>
            <person name="Zhou Y."/>
        </authorList>
    </citation>
    <scope>NUCLEOTIDE SEQUENCE [LARGE SCALE GENOMIC DNA]</scope>
    <source>
        <strain evidence="9 10">MB_m1</strain>
    </source>
</reference>
<comment type="subcellular location">
    <subcellularLocation>
        <location evidence="1">Nucleus</location>
    </subcellularLocation>
</comment>
<keyword evidence="3" id="KW-0235">DNA replication</keyword>
<evidence type="ECO:0000256" key="4">
    <source>
        <dbReference type="ARBA" id="ARBA00023125"/>
    </source>
</evidence>
<accession>K1Y6B2</accession>
<dbReference type="Pfam" id="PF07034">
    <property type="entry name" value="ORC3_N"/>
    <property type="match status" value="1"/>
</dbReference>
<dbReference type="Proteomes" id="UP000006753">
    <property type="component" value="Unassembled WGS sequence"/>
</dbReference>
<feature type="region of interest" description="Disordered" evidence="6">
    <location>
        <begin position="27"/>
        <end position="46"/>
    </location>
</feature>
<dbReference type="HOGENOM" id="CLU_015257_1_0_1"/>
<evidence type="ECO:0000313" key="10">
    <source>
        <dbReference type="Proteomes" id="UP000006753"/>
    </source>
</evidence>
<dbReference type="STRING" id="1072389.K1Y6B2"/>
<dbReference type="GO" id="GO:0006270">
    <property type="term" value="P:DNA replication initiation"/>
    <property type="evidence" value="ECO:0007669"/>
    <property type="project" value="TreeGrafter"/>
</dbReference>
<dbReference type="OMA" id="YCLMEHY"/>
<dbReference type="CDD" id="cd20704">
    <property type="entry name" value="Orc3"/>
    <property type="match status" value="1"/>
</dbReference>
<dbReference type="GO" id="GO:0005656">
    <property type="term" value="C:nuclear pre-replicative complex"/>
    <property type="evidence" value="ECO:0007669"/>
    <property type="project" value="TreeGrafter"/>
</dbReference>
<evidence type="ECO:0000256" key="3">
    <source>
        <dbReference type="ARBA" id="ARBA00022705"/>
    </source>
</evidence>
<dbReference type="FunCoup" id="K1Y6B2">
    <property type="interactions" value="674"/>
</dbReference>
<dbReference type="InterPro" id="IPR045667">
    <property type="entry name" value="ORC3_N"/>
</dbReference>
<dbReference type="OrthoDB" id="10265211at2759"/>
<feature type="domain" description="Origin recognition complex subunit 3 winged helix C-terminal" evidence="8">
    <location>
        <begin position="618"/>
        <end position="722"/>
    </location>
</feature>
<sequence>MSEIDEAISHAGFDAADHQTAYVYAPAADPEQSARPSKRRKVSRSRSSVTTYEDVNCLTFEPLLEGLETLECANLRKMHFERAWSSTEGRIQTILDEANEGTVAEVTAFVNEAKQVDMDSSHLATGFVVTGPNITSQGLLFSQLSTRLREEANGPVVVLRSGDASNLKAVLKKLIRDATNQDSGEDDEDENIASQRDGRKLLNYDLEILHGYVELHSSRAVVIAFQDSEAFDFNLVRFSNSALSGALADLYSSWRDRIPFVLLFSIATSVDLFHERLSRAASRCLEGRQFDVEQTSSLLDRMFQKAVAGVEAPLRLGAGLLSSLIDRQEDHVQSIQSFIAALKFAYMCHFYGNPLSIFTGVSDDDDASIMNLVQPQHLELIRMLPSFRKLSEDLVDAGETNEVQNLLEDDKTLLREVMNRLQSGNAEITRVLRAMHLVAICSLKPVTMIELYITVFQGNFIDSDFIRSILDSVKQMAPEDLVEFIRKIRDRIHEGFLPMDLDGWADHDAEFVGDLAEVQTQISSLLEDSKANGKPVRSSYAIHSKGVRTTVIAQRVQLSYEKSTLSGQDKEFTTLVDHLSQILLDYFTIENPREIFLNEVWLFNSTSPYTQYFTPRPRENIEQALSAPYHYLNCQCCEPSEGLSSTHPATAILYQMYLETGSLINIFDLWSAFLEMISGGDDQKVDERDALVLFYMALADLKSLGMIKQSKKKADHLAKVAWKGL</sequence>
<gene>
    <name evidence="9" type="ORF">MBM_01406</name>
</gene>
<proteinExistence type="inferred from homology"/>
<dbReference type="InterPro" id="IPR040855">
    <property type="entry name" value="ORC_WH_C"/>
</dbReference>
<dbReference type="PANTHER" id="PTHR12748:SF0">
    <property type="entry name" value="ORIGIN RECOGNITION COMPLEX SUBUNIT 3"/>
    <property type="match status" value="1"/>
</dbReference>
<dbReference type="KEGG" id="mbe:MBM_01406"/>
<dbReference type="GO" id="GO:0005664">
    <property type="term" value="C:nuclear origin of replication recognition complex"/>
    <property type="evidence" value="ECO:0007669"/>
    <property type="project" value="InterPro"/>
</dbReference>
<name>K1Y6B2_MARBU</name>
<evidence type="ECO:0000256" key="2">
    <source>
        <dbReference type="ARBA" id="ARBA00010977"/>
    </source>
</evidence>
<evidence type="ECO:0000256" key="6">
    <source>
        <dbReference type="SAM" id="MobiDB-lite"/>
    </source>
</evidence>
<evidence type="ECO:0000259" key="8">
    <source>
        <dbReference type="Pfam" id="PF18137"/>
    </source>
</evidence>
<dbReference type="AlphaFoldDB" id="K1Y6B2"/>
<protein>
    <submittedName>
        <fullName evidence="9">Origin recognition complex subunit</fullName>
    </submittedName>
</protein>
<dbReference type="GO" id="GO:0003688">
    <property type="term" value="F:DNA replication origin binding"/>
    <property type="evidence" value="ECO:0007669"/>
    <property type="project" value="TreeGrafter"/>
</dbReference>
<keyword evidence="4" id="KW-0238">DNA-binding</keyword>
<dbReference type="EMBL" id="JH921429">
    <property type="protein sequence ID" value="EKD20724.1"/>
    <property type="molecule type" value="Genomic_DNA"/>
</dbReference>
<dbReference type="PANTHER" id="PTHR12748">
    <property type="entry name" value="ORIGIN RECOGNITION COMPLEX SUBUNIT 3"/>
    <property type="match status" value="1"/>
</dbReference>
<dbReference type="GO" id="GO:0031261">
    <property type="term" value="C:DNA replication preinitiation complex"/>
    <property type="evidence" value="ECO:0007669"/>
    <property type="project" value="TreeGrafter"/>
</dbReference>
<comment type="similarity">
    <text evidence="2">Belongs to the ORC3 family.</text>
</comment>
<dbReference type="Pfam" id="PF18137">
    <property type="entry name" value="WHD_ORC"/>
    <property type="match status" value="1"/>
</dbReference>
<dbReference type="eggNOG" id="KOG2538">
    <property type="taxonomic scope" value="Eukaryota"/>
</dbReference>
<evidence type="ECO:0000256" key="5">
    <source>
        <dbReference type="ARBA" id="ARBA00023242"/>
    </source>
</evidence>
<keyword evidence="5" id="KW-0539">Nucleus</keyword>
<dbReference type="InParanoid" id="K1Y6B2"/>
<evidence type="ECO:0000256" key="1">
    <source>
        <dbReference type="ARBA" id="ARBA00004123"/>
    </source>
</evidence>